<feature type="transmembrane region" description="Helical" evidence="1">
    <location>
        <begin position="87"/>
        <end position="110"/>
    </location>
</feature>
<feature type="transmembrane region" description="Helical" evidence="1">
    <location>
        <begin position="116"/>
        <end position="134"/>
    </location>
</feature>
<keyword evidence="1" id="KW-1133">Transmembrane helix</keyword>
<name>A0ABN0W935_9ACTN</name>
<comment type="caution">
    <text evidence="2">The sequence shown here is derived from an EMBL/GenBank/DDBJ whole genome shotgun (WGS) entry which is preliminary data.</text>
</comment>
<evidence type="ECO:0000256" key="1">
    <source>
        <dbReference type="SAM" id="Phobius"/>
    </source>
</evidence>
<gene>
    <name evidence="2" type="ORF">GCM10010151_19230</name>
</gene>
<organism evidence="2 3">
    <name type="scientific">Actinoallomurus spadix</name>
    <dbReference type="NCBI Taxonomy" id="79912"/>
    <lineage>
        <taxon>Bacteria</taxon>
        <taxon>Bacillati</taxon>
        <taxon>Actinomycetota</taxon>
        <taxon>Actinomycetes</taxon>
        <taxon>Streptosporangiales</taxon>
        <taxon>Thermomonosporaceae</taxon>
        <taxon>Actinoallomurus</taxon>
    </lineage>
</organism>
<reference evidence="2 3" key="1">
    <citation type="journal article" date="2019" name="Int. J. Syst. Evol. Microbiol.">
        <title>The Global Catalogue of Microorganisms (GCM) 10K type strain sequencing project: providing services to taxonomists for standard genome sequencing and annotation.</title>
        <authorList>
            <consortium name="The Broad Institute Genomics Platform"/>
            <consortium name="The Broad Institute Genome Sequencing Center for Infectious Disease"/>
            <person name="Wu L."/>
            <person name="Ma J."/>
        </authorList>
    </citation>
    <scope>NUCLEOTIDE SEQUENCE [LARGE SCALE GENOMIC DNA]</scope>
    <source>
        <strain evidence="2 3">JCM 3146</strain>
    </source>
</reference>
<feature type="transmembrane region" description="Helical" evidence="1">
    <location>
        <begin position="51"/>
        <end position="67"/>
    </location>
</feature>
<accession>A0ABN0W935</accession>
<dbReference type="Proteomes" id="UP001501822">
    <property type="component" value="Unassembled WGS sequence"/>
</dbReference>
<dbReference type="RefSeq" id="WP_252806867.1">
    <property type="nucleotide sequence ID" value="NZ_BAAABM010000015.1"/>
</dbReference>
<protein>
    <submittedName>
        <fullName evidence="2">Uncharacterized protein</fullName>
    </submittedName>
</protein>
<keyword evidence="3" id="KW-1185">Reference proteome</keyword>
<keyword evidence="1" id="KW-0812">Transmembrane</keyword>
<feature type="transmembrane region" description="Helical" evidence="1">
    <location>
        <begin position="28"/>
        <end position="45"/>
    </location>
</feature>
<dbReference type="EMBL" id="BAAABM010000015">
    <property type="protein sequence ID" value="GAA0329555.1"/>
    <property type="molecule type" value="Genomic_DNA"/>
</dbReference>
<keyword evidence="1" id="KW-0472">Membrane</keyword>
<sequence>MTPEDALREIRAREDQTTDAALGPVPRWYLVSVAVLLCAVGAVPDYVSGCLPYQAAGIALLLVLSVISNRSRTARLRRSRYTNRSALLVLSMMAAMITAFIGLYVVASLADWSHPSTIGAAAMALAWVLMTPWLNRAMKATLRREP</sequence>
<proteinExistence type="predicted"/>
<evidence type="ECO:0000313" key="3">
    <source>
        <dbReference type="Proteomes" id="UP001501822"/>
    </source>
</evidence>
<evidence type="ECO:0000313" key="2">
    <source>
        <dbReference type="EMBL" id="GAA0329555.1"/>
    </source>
</evidence>